<comment type="caution">
    <text evidence="1">The sequence shown here is derived from an EMBL/GenBank/DDBJ whole genome shotgun (WGS) entry which is preliminary data.</text>
</comment>
<dbReference type="Proteomes" id="UP000324800">
    <property type="component" value="Unassembled WGS sequence"/>
</dbReference>
<dbReference type="EMBL" id="SNRW01029048">
    <property type="protein sequence ID" value="KAA6359004.1"/>
    <property type="molecule type" value="Genomic_DNA"/>
</dbReference>
<evidence type="ECO:0000313" key="1">
    <source>
        <dbReference type="EMBL" id="KAA6359004.1"/>
    </source>
</evidence>
<protein>
    <submittedName>
        <fullName evidence="1">Uncharacterized protein</fullName>
    </submittedName>
</protein>
<accession>A0A5J4TKU0</accession>
<evidence type="ECO:0000313" key="2">
    <source>
        <dbReference type="Proteomes" id="UP000324800"/>
    </source>
</evidence>
<proteinExistence type="predicted"/>
<organism evidence="1 2">
    <name type="scientific">Streblomastix strix</name>
    <dbReference type="NCBI Taxonomy" id="222440"/>
    <lineage>
        <taxon>Eukaryota</taxon>
        <taxon>Metamonada</taxon>
        <taxon>Preaxostyla</taxon>
        <taxon>Oxymonadida</taxon>
        <taxon>Streblomastigidae</taxon>
        <taxon>Streblomastix</taxon>
    </lineage>
</organism>
<sequence>MKFDVGSTRAAQLRRSRVPSFLLRAFRLDVDDDYNEDDNQDYVDQCLQFDVGSARAAQLRRSRVPSFLLRAFRLDVDDEEF</sequence>
<reference evidence="1 2" key="1">
    <citation type="submission" date="2019-03" db="EMBL/GenBank/DDBJ databases">
        <title>Single cell metagenomics reveals metabolic interactions within the superorganism composed of flagellate Streblomastix strix and complex community of Bacteroidetes bacteria on its surface.</title>
        <authorList>
            <person name="Treitli S.C."/>
            <person name="Kolisko M."/>
            <person name="Husnik F."/>
            <person name="Keeling P."/>
            <person name="Hampl V."/>
        </authorList>
    </citation>
    <scope>NUCLEOTIDE SEQUENCE [LARGE SCALE GENOMIC DNA]</scope>
    <source>
        <strain evidence="1">ST1C</strain>
    </source>
</reference>
<gene>
    <name evidence="1" type="ORF">EZS28_045470</name>
</gene>
<name>A0A5J4TKU0_9EUKA</name>
<dbReference type="AlphaFoldDB" id="A0A5J4TKU0"/>